<gene>
    <name evidence="1" type="ORF">NZ47_10810</name>
</gene>
<organism evidence="1 2">
    <name type="scientific">Anaerovibrio lipolyticus</name>
    <dbReference type="NCBI Taxonomy" id="82374"/>
    <lineage>
        <taxon>Bacteria</taxon>
        <taxon>Bacillati</taxon>
        <taxon>Bacillota</taxon>
        <taxon>Negativicutes</taxon>
        <taxon>Selenomonadales</taxon>
        <taxon>Selenomonadaceae</taxon>
        <taxon>Anaerovibrio</taxon>
    </lineage>
</organism>
<proteinExistence type="predicted"/>
<evidence type="ECO:0000313" key="1">
    <source>
        <dbReference type="EMBL" id="KHM51382.1"/>
    </source>
</evidence>
<dbReference type="RefSeq" id="WP_039210509.1">
    <property type="nucleotide sequence ID" value="NZ_JSCE01000203.1"/>
</dbReference>
<evidence type="ECO:0000313" key="2">
    <source>
        <dbReference type="Proteomes" id="UP000030993"/>
    </source>
</evidence>
<dbReference type="AlphaFoldDB" id="A0A0B2JZK6"/>
<dbReference type="Proteomes" id="UP000030993">
    <property type="component" value="Unassembled WGS sequence"/>
</dbReference>
<evidence type="ECO:0008006" key="3">
    <source>
        <dbReference type="Google" id="ProtNLM"/>
    </source>
</evidence>
<accession>A0A0B2JZK6</accession>
<keyword evidence="2" id="KW-1185">Reference proteome</keyword>
<dbReference type="EMBL" id="JSCE01000203">
    <property type="protein sequence ID" value="KHM51382.1"/>
    <property type="molecule type" value="Genomic_DNA"/>
</dbReference>
<protein>
    <recommendedName>
        <fullName evidence="3">PepSY domain-containing protein</fullName>
    </recommendedName>
</protein>
<dbReference type="eggNOG" id="ENOG5032SPM">
    <property type="taxonomic scope" value="Bacteria"/>
</dbReference>
<comment type="caution">
    <text evidence="1">The sequence shown here is derived from an EMBL/GenBank/DDBJ whole genome shotgun (WGS) entry which is preliminary data.</text>
</comment>
<reference evidence="1 2" key="1">
    <citation type="journal article" date="2013" name="PLoS ONE">
        <title>Identification and characterization of three novel lipases belonging to families II and V from Anaerovibrio lipolyticus 5ST.</title>
        <authorList>
            <person name="Prive F."/>
            <person name="Kaderbhai N.N."/>
            <person name="Girdwood S."/>
            <person name="Worgan H.J."/>
            <person name="Pinloche E."/>
            <person name="Scollan N.D."/>
            <person name="Huws S.A."/>
            <person name="Newbold C.J."/>
        </authorList>
    </citation>
    <scope>NUCLEOTIDE SEQUENCE [LARGE SCALE GENOMIC DNA]</scope>
    <source>
        <strain evidence="1 2">5S</strain>
    </source>
</reference>
<name>A0A0B2JZK6_9FIRM</name>
<dbReference type="STRING" id="82374.NZ47_10810"/>
<sequence>MDNKIISKKTMKKAGAALVVCVVALGGLGWYGHQQKINQFHNVAQANSKIVETKLAANNVEVIDEASVKAAAAESMGVDESSISWREIILCDGPGGHFMARGRNFDGTQGVYNDRCYGPNHDINDHGPYWNRDDNDNNGCYGYGGNGYHRGPHHGGRHYGAGYQGGSMNGTQEGQQFGPGRGPGYGMMANNANAQDANAQDENTKSAPAQMEFHPVYNVLCNANKVDYMVHVDAVTGKVLHCRAIASR</sequence>